<feature type="compositionally biased region" description="Gly residues" evidence="7">
    <location>
        <begin position="35"/>
        <end position="45"/>
    </location>
</feature>
<evidence type="ECO:0000256" key="3">
    <source>
        <dbReference type="ARBA" id="ARBA00007289"/>
    </source>
</evidence>
<evidence type="ECO:0000256" key="5">
    <source>
        <dbReference type="ARBA" id="ARBA00022490"/>
    </source>
</evidence>
<dbReference type="PANTHER" id="PTHR39145">
    <property type="entry name" value="BIOGENESIS OF LYSOSOME-RELATED ORGANELLES COMPLEX 1 SUBUNIT CNL1"/>
    <property type="match status" value="1"/>
</dbReference>
<dbReference type="EMBL" id="MSFM01000010">
    <property type="protein sequence ID" value="PKY02272.1"/>
    <property type="molecule type" value="Genomic_DNA"/>
</dbReference>
<comment type="function">
    <text evidence="1">Component of the biogenesis of lysosome-related organelles complex-1 (BLOC-1), a complex that is involved in endosomal cargo sorting.</text>
</comment>
<reference evidence="8" key="1">
    <citation type="submission" date="2016-12" db="EMBL/GenBank/DDBJ databases">
        <title>The genomes of Aspergillus section Nigri reveals drivers in fungal speciation.</title>
        <authorList>
            <consortium name="DOE Joint Genome Institute"/>
            <person name="Vesth T.C."/>
            <person name="Nybo J."/>
            <person name="Theobald S."/>
            <person name="Brandl J."/>
            <person name="Frisvad J.C."/>
            <person name="Nielsen K.F."/>
            <person name="Lyhne E.K."/>
            <person name="Kogle M.E."/>
            <person name="Kuo A."/>
            <person name="Riley R."/>
            <person name="Clum A."/>
            <person name="Nolan M."/>
            <person name="Lipzen A."/>
            <person name="Salamov A."/>
            <person name="Henrissat B."/>
            <person name="Wiebenga A."/>
            <person name="De vries R.P."/>
            <person name="Grigoriev I.V."/>
            <person name="Mortensen U.H."/>
            <person name="Andersen M.R."/>
            <person name="Baker S.E."/>
        </authorList>
    </citation>
    <scope>NUCLEOTIDE SEQUENCE</scope>
    <source>
        <strain evidence="8">IBT 28561</strain>
    </source>
</reference>
<evidence type="ECO:0000256" key="1">
    <source>
        <dbReference type="ARBA" id="ARBA00003807"/>
    </source>
</evidence>
<dbReference type="Proteomes" id="UP000234254">
    <property type="component" value="Unassembled WGS sequence"/>
</dbReference>
<dbReference type="AlphaFoldDB" id="A0A2I1CXC6"/>
<dbReference type="OrthoDB" id="5424991at2759"/>
<feature type="compositionally biased region" description="Low complexity" evidence="7">
    <location>
        <begin position="46"/>
        <end position="64"/>
    </location>
</feature>
<dbReference type="GO" id="GO:0005737">
    <property type="term" value="C:cytoplasm"/>
    <property type="evidence" value="ECO:0007669"/>
    <property type="project" value="UniProtKB-SubCell"/>
</dbReference>
<evidence type="ECO:0000313" key="8">
    <source>
        <dbReference type="EMBL" id="PKY02272.1"/>
    </source>
</evidence>
<comment type="caution">
    <text evidence="8">The sequence shown here is derived from an EMBL/GenBank/DDBJ whole genome shotgun (WGS) entry which is preliminary data.</text>
</comment>
<comment type="subcellular location">
    <subcellularLocation>
        <location evidence="2">Cytoplasm</location>
    </subcellularLocation>
</comment>
<comment type="similarity">
    <text evidence="3">Belongs to the BLOC1S4 family.</text>
</comment>
<evidence type="ECO:0000256" key="6">
    <source>
        <dbReference type="ARBA" id="ARBA00029995"/>
    </source>
</evidence>
<proteinExistence type="inferred from homology"/>
<dbReference type="GO" id="GO:0031083">
    <property type="term" value="C:BLOC-1 complex"/>
    <property type="evidence" value="ECO:0007669"/>
    <property type="project" value="InterPro"/>
</dbReference>
<dbReference type="VEuPathDB" id="FungiDB:P168DRAFT_44160"/>
<keyword evidence="9" id="KW-1185">Reference proteome</keyword>
<keyword evidence="5" id="KW-0963">Cytoplasm</keyword>
<dbReference type="RefSeq" id="XP_024690866.1">
    <property type="nucleotide sequence ID" value="XM_024841946.1"/>
</dbReference>
<name>A0A2I1CXC6_ASPC2</name>
<dbReference type="GeneID" id="36549475"/>
<dbReference type="InterPro" id="IPR034455">
    <property type="entry name" value="CNL1"/>
</dbReference>
<evidence type="ECO:0000256" key="4">
    <source>
        <dbReference type="ARBA" id="ARBA00014971"/>
    </source>
</evidence>
<evidence type="ECO:0000256" key="2">
    <source>
        <dbReference type="ARBA" id="ARBA00004496"/>
    </source>
</evidence>
<evidence type="ECO:0000313" key="9">
    <source>
        <dbReference type="Proteomes" id="UP000234254"/>
    </source>
</evidence>
<protein>
    <recommendedName>
        <fullName evidence="4">Biogenesis of lysosome-related organelles complex 1 subunit CNL1</fullName>
    </recommendedName>
    <alternativeName>
        <fullName evidence="6">CNO-like protein 1</fullName>
    </alternativeName>
</protein>
<evidence type="ECO:0000256" key="7">
    <source>
        <dbReference type="SAM" id="MobiDB-lite"/>
    </source>
</evidence>
<dbReference type="GO" id="GO:0007032">
    <property type="term" value="P:endosome organization"/>
    <property type="evidence" value="ECO:0007669"/>
    <property type="project" value="TreeGrafter"/>
</dbReference>
<organism evidence="8 9">
    <name type="scientific">Aspergillus campestris (strain IBT 28561)</name>
    <dbReference type="NCBI Taxonomy" id="1392248"/>
    <lineage>
        <taxon>Eukaryota</taxon>
        <taxon>Fungi</taxon>
        <taxon>Dikarya</taxon>
        <taxon>Ascomycota</taxon>
        <taxon>Pezizomycotina</taxon>
        <taxon>Eurotiomycetes</taxon>
        <taxon>Eurotiomycetidae</taxon>
        <taxon>Eurotiales</taxon>
        <taxon>Aspergillaceae</taxon>
        <taxon>Aspergillus</taxon>
        <taxon>Aspergillus subgen. Circumdati</taxon>
    </lineage>
</organism>
<accession>A0A2I1CXC6</accession>
<gene>
    <name evidence="8" type="ORF">P168DRAFT_44160</name>
</gene>
<feature type="region of interest" description="Disordered" evidence="7">
    <location>
        <begin position="33"/>
        <end position="64"/>
    </location>
</feature>
<dbReference type="PANTHER" id="PTHR39145:SF1">
    <property type="entry name" value="BIOGENESIS OF LYSOSOME-RELATED ORGANELLES COMPLEX 1 SUBUNIT CNL1"/>
    <property type="match status" value="1"/>
</dbReference>
<sequence>MSVSASIPDTSLGLTSSEIQILRQQQQLALQSGHVGNGGSRGRGTGRTSNSSSRATSAASAASSQGRLLLDPMSLRALSHQLDGLQEQIRSRIDFLEEQMQLSIQNTYDRAGNVIQNADAEIARTRAILASVDELENELAKIGHIREIVKAYRARIEGLDQRLDQAAARRRR</sequence>